<dbReference type="Gene3D" id="1.10.357.10">
    <property type="entry name" value="Tetracycline Repressor, domain 2"/>
    <property type="match status" value="1"/>
</dbReference>
<dbReference type="PANTHER" id="PTHR30055">
    <property type="entry name" value="HTH-TYPE TRANSCRIPTIONAL REGULATOR RUTR"/>
    <property type="match status" value="1"/>
</dbReference>
<dbReference type="InterPro" id="IPR009057">
    <property type="entry name" value="Homeodomain-like_sf"/>
</dbReference>
<protein>
    <submittedName>
        <fullName evidence="7">TetR/AcrR family transcriptional regulator</fullName>
    </submittedName>
</protein>
<dbReference type="PRINTS" id="PR00455">
    <property type="entry name" value="HTHTETR"/>
</dbReference>
<dbReference type="Pfam" id="PF00440">
    <property type="entry name" value="TetR_N"/>
    <property type="match status" value="1"/>
</dbReference>
<dbReference type="InterPro" id="IPR001647">
    <property type="entry name" value="HTH_TetR"/>
</dbReference>
<keyword evidence="3" id="KW-0804">Transcription</keyword>
<keyword evidence="2 4" id="KW-0238">DNA-binding</keyword>
<evidence type="ECO:0000256" key="2">
    <source>
        <dbReference type="ARBA" id="ARBA00023125"/>
    </source>
</evidence>
<dbReference type="Proteomes" id="UP001500466">
    <property type="component" value="Unassembled WGS sequence"/>
</dbReference>
<keyword evidence="1" id="KW-0805">Transcription regulation</keyword>
<evidence type="ECO:0000259" key="6">
    <source>
        <dbReference type="PROSITE" id="PS50977"/>
    </source>
</evidence>
<dbReference type="PROSITE" id="PS50977">
    <property type="entry name" value="HTH_TETR_2"/>
    <property type="match status" value="1"/>
</dbReference>
<dbReference type="EMBL" id="BAABHS010000006">
    <property type="protein sequence ID" value="GAA4957537.1"/>
    <property type="molecule type" value="Genomic_DNA"/>
</dbReference>
<evidence type="ECO:0000256" key="1">
    <source>
        <dbReference type="ARBA" id="ARBA00023015"/>
    </source>
</evidence>
<evidence type="ECO:0000256" key="5">
    <source>
        <dbReference type="SAM" id="MobiDB-lite"/>
    </source>
</evidence>
<dbReference type="InterPro" id="IPR036271">
    <property type="entry name" value="Tet_transcr_reg_TetR-rel_C_sf"/>
</dbReference>
<evidence type="ECO:0000256" key="4">
    <source>
        <dbReference type="PROSITE-ProRule" id="PRU00335"/>
    </source>
</evidence>
<evidence type="ECO:0000313" key="8">
    <source>
        <dbReference type="Proteomes" id="UP001500466"/>
    </source>
</evidence>
<organism evidence="7 8">
    <name type="scientific">Yinghuangia aomiensis</name>
    <dbReference type="NCBI Taxonomy" id="676205"/>
    <lineage>
        <taxon>Bacteria</taxon>
        <taxon>Bacillati</taxon>
        <taxon>Actinomycetota</taxon>
        <taxon>Actinomycetes</taxon>
        <taxon>Kitasatosporales</taxon>
        <taxon>Streptomycetaceae</taxon>
        <taxon>Yinghuangia</taxon>
    </lineage>
</organism>
<feature type="region of interest" description="Disordered" evidence="5">
    <location>
        <begin position="1"/>
        <end position="31"/>
    </location>
</feature>
<dbReference type="InterPro" id="IPR049445">
    <property type="entry name" value="TetR_SbtR-like_C"/>
</dbReference>
<comment type="caution">
    <text evidence="7">The sequence shown here is derived from an EMBL/GenBank/DDBJ whole genome shotgun (WGS) entry which is preliminary data.</text>
</comment>
<name>A0ABP9H2J0_9ACTN</name>
<sequence length="251" mass="27061">MGAAADPPQTPGKTPGTTPDGSAPGGRPGRMRADALRNRRLILDAARDVFIEAGPDAPLDEIARRAGVGIATLYRRFPDRDALIRGVVMHTFTVLSDTVQAVREEAADPFDALRRFMHVALDEKIGAAMPALVGRVVFDDELDNARRGLGSPIEELLRDAQAAGLVRPDVAFGDITLMVIRLCRPLPAVAKLLVDDRLAHRQLDIYLDGLRSDGTPARHSLPPPLVTLADFDRIRAELHAAHEDENGSAPG</sequence>
<feature type="compositionally biased region" description="Low complexity" evidence="5">
    <location>
        <begin position="11"/>
        <end position="21"/>
    </location>
</feature>
<keyword evidence="8" id="KW-1185">Reference proteome</keyword>
<dbReference type="PANTHER" id="PTHR30055:SF234">
    <property type="entry name" value="HTH-TYPE TRANSCRIPTIONAL REGULATOR BETI"/>
    <property type="match status" value="1"/>
</dbReference>
<dbReference type="InterPro" id="IPR050109">
    <property type="entry name" value="HTH-type_TetR-like_transc_reg"/>
</dbReference>
<dbReference type="Pfam" id="PF21597">
    <property type="entry name" value="TetR_C_43"/>
    <property type="match status" value="1"/>
</dbReference>
<accession>A0ABP9H2J0</accession>
<evidence type="ECO:0000256" key="3">
    <source>
        <dbReference type="ARBA" id="ARBA00023163"/>
    </source>
</evidence>
<proteinExistence type="predicted"/>
<dbReference type="SUPFAM" id="SSF46689">
    <property type="entry name" value="Homeodomain-like"/>
    <property type="match status" value="1"/>
</dbReference>
<feature type="DNA-binding region" description="H-T-H motif" evidence="4">
    <location>
        <begin position="58"/>
        <end position="77"/>
    </location>
</feature>
<dbReference type="RefSeq" id="WP_345674990.1">
    <property type="nucleotide sequence ID" value="NZ_BAABHS010000006.1"/>
</dbReference>
<feature type="domain" description="HTH tetR-type" evidence="6">
    <location>
        <begin position="36"/>
        <end position="95"/>
    </location>
</feature>
<reference evidence="8" key="1">
    <citation type="journal article" date="2019" name="Int. J. Syst. Evol. Microbiol.">
        <title>The Global Catalogue of Microorganisms (GCM) 10K type strain sequencing project: providing services to taxonomists for standard genome sequencing and annotation.</title>
        <authorList>
            <consortium name="The Broad Institute Genomics Platform"/>
            <consortium name="The Broad Institute Genome Sequencing Center for Infectious Disease"/>
            <person name="Wu L."/>
            <person name="Ma J."/>
        </authorList>
    </citation>
    <scope>NUCLEOTIDE SEQUENCE [LARGE SCALE GENOMIC DNA]</scope>
    <source>
        <strain evidence="8">JCM 17986</strain>
    </source>
</reference>
<dbReference type="SUPFAM" id="SSF48498">
    <property type="entry name" value="Tetracyclin repressor-like, C-terminal domain"/>
    <property type="match status" value="1"/>
</dbReference>
<evidence type="ECO:0000313" key="7">
    <source>
        <dbReference type="EMBL" id="GAA4957537.1"/>
    </source>
</evidence>
<gene>
    <name evidence="7" type="ORF">GCM10023205_19900</name>
</gene>